<dbReference type="EMBL" id="CAJOBI010347918">
    <property type="protein sequence ID" value="CAF5219231.1"/>
    <property type="molecule type" value="Genomic_DNA"/>
</dbReference>
<accession>A0A8S3JNI0</accession>
<reference evidence="1" key="1">
    <citation type="submission" date="2021-02" db="EMBL/GenBank/DDBJ databases">
        <authorList>
            <person name="Nowell W R."/>
        </authorList>
    </citation>
    <scope>NUCLEOTIDE SEQUENCE</scope>
</reference>
<dbReference type="Proteomes" id="UP000681720">
    <property type="component" value="Unassembled WGS sequence"/>
</dbReference>
<name>A0A8S3JNI0_9BILA</name>
<proteinExistence type="predicted"/>
<evidence type="ECO:0000313" key="1">
    <source>
        <dbReference type="EMBL" id="CAF5218930.1"/>
    </source>
</evidence>
<comment type="caution">
    <text evidence="1">The sequence shown here is derived from an EMBL/GenBank/DDBJ whole genome shotgun (WGS) entry which is preliminary data.</text>
</comment>
<organism evidence="1 3">
    <name type="scientific">Rotaria magnacalcarata</name>
    <dbReference type="NCBI Taxonomy" id="392030"/>
    <lineage>
        <taxon>Eukaryota</taxon>
        <taxon>Metazoa</taxon>
        <taxon>Spiralia</taxon>
        <taxon>Gnathifera</taxon>
        <taxon>Rotifera</taxon>
        <taxon>Eurotatoria</taxon>
        <taxon>Bdelloidea</taxon>
        <taxon>Philodinida</taxon>
        <taxon>Philodinidae</taxon>
        <taxon>Rotaria</taxon>
    </lineage>
</organism>
<sequence>MINACVSPHVDVVSMSSVSSVSQPNETPFIATTPEGSTLPDGVTIVWLDAGANSNSNDSSTTSTITNRQSRVFLIVSGKLSSIILSNLATLTAIDSVFIFCAHPEAYENLI</sequence>
<protein>
    <submittedName>
        <fullName evidence="1">Uncharacterized protein</fullName>
    </submittedName>
</protein>
<dbReference type="EMBL" id="CAJOBJ010362396">
    <property type="protein sequence ID" value="CAF5218930.1"/>
    <property type="molecule type" value="Genomic_DNA"/>
</dbReference>
<evidence type="ECO:0000313" key="2">
    <source>
        <dbReference type="EMBL" id="CAF5219231.1"/>
    </source>
</evidence>
<evidence type="ECO:0000313" key="3">
    <source>
        <dbReference type="Proteomes" id="UP000681720"/>
    </source>
</evidence>
<dbReference type="AlphaFoldDB" id="A0A8S3JNI0"/>
<gene>
    <name evidence="1" type="ORF">GIL414_LOCUS83216</name>
    <name evidence="2" type="ORF">SMN809_LOCUS81328</name>
</gene>
<feature type="non-terminal residue" evidence="1">
    <location>
        <position position="1"/>
    </location>
</feature>
<dbReference type="Proteomes" id="UP000676336">
    <property type="component" value="Unassembled WGS sequence"/>
</dbReference>